<evidence type="ECO:0000313" key="3">
    <source>
        <dbReference type="Proteomes" id="UP000735302"/>
    </source>
</evidence>
<name>A0AAV4D9U5_9GAST</name>
<dbReference type="SUPFAM" id="SSF53098">
    <property type="entry name" value="Ribonuclease H-like"/>
    <property type="match status" value="1"/>
</dbReference>
<dbReference type="InterPro" id="IPR036397">
    <property type="entry name" value="RNaseH_sf"/>
</dbReference>
<reference evidence="2 3" key="1">
    <citation type="journal article" date="2021" name="Elife">
        <title>Chloroplast acquisition without the gene transfer in kleptoplastic sea slugs, Plakobranchus ocellatus.</title>
        <authorList>
            <person name="Maeda T."/>
            <person name="Takahashi S."/>
            <person name="Yoshida T."/>
            <person name="Shimamura S."/>
            <person name="Takaki Y."/>
            <person name="Nagai Y."/>
            <person name="Toyoda A."/>
            <person name="Suzuki Y."/>
            <person name="Arimoto A."/>
            <person name="Ishii H."/>
            <person name="Satoh N."/>
            <person name="Nishiyama T."/>
            <person name="Hasebe M."/>
            <person name="Maruyama T."/>
            <person name="Minagawa J."/>
            <person name="Obokata J."/>
            <person name="Shigenobu S."/>
        </authorList>
    </citation>
    <scope>NUCLEOTIDE SEQUENCE [LARGE SCALE GENOMIC DNA]</scope>
</reference>
<dbReference type="EMBL" id="BLXT01007646">
    <property type="protein sequence ID" value="GFO40968.1"/>
    <property type="molecule type" value="Genomic_DNA"/>
</dbReference>
<protein>
    <submittedName>
        <fullName evidence="2">Ribonuclease h</fullName>
    </submittedName>
</protein>
<accession>A0AAV4D9U5</accession>
<feature type="compositionally biased region" description="Polar residues" evidence="1">
    <location>
        <begin position="164"/>
        <end position="175"/>
    </location>
</feature>
<dbReference type="GO" id="GO:0003676">
    <property type="term" value="F:nucleic acid binding"/>
    <property type="evidence" value="ECO:0007669"/>
    <property type="project" value="InterPro"/>
</dbReference>
<comment type="caution">
    <text evidence="2">The sequence shown here is derived from an EMBL/GenBank/DDBJ whole genome shotgun (WGS) entry which is preliminary data.</text>
</comment>
<evidence type="ECO:0000256" key="1">
    <source>
        <dbReference type="SAM" id="MobiDB-lite"/>
    </source>
</evidence>
<organism evidence="2 3">
    <name type="scientific">Plakobranchus ocellatus</name>
    <dbReference type="NCBI Taxonomy" id="259542"/>
    <lineage>
        <taxon>Eukaryota</taxon>
        <taxon>Metazoa</taxon>
        <taxon>Spiralia</taxon>
        <taxon>Lophotrochozoa</taxon>
        <taxon>Mollusca</taxon>
        <taxon>Gastropoda</taxon>
        <taxon>Heterobranchia</taxon>
        <taxon>Euthyneura</taxon>
        <taxon>Panpulmonata</taxon>
        <taxon>Sacoglossa</taxon>
        <taxon>Placobranchoidea</taxon>
        <taxon>Plakobranchidae</taxon>
        <taxon>Plakobranchus</taxon>
    </lineage>
</organism>
<proteinExistence type="predicted"/>
<keyword evidence="3" id="KW-1185">Reference proteome</keyword>
<dbReference type="InterPro" id="IPR012337">
    <property type="entry name" value="RNaseH-like_sf"/>
</dbReference>
<dbReference type="AlphaFoldDB" id="A0AAV4D9U5"/>
<dbReference type="Gene3D" id="3.30.420.10">
    <property type="entry name" value="Ribonuclease H-like superfamily/Ribonuclease H"/>
    <property type="match status" value="1"/>
</dbReference>
<feature type="region of interest" description="Disordered" evidence="1">
    <location>
        <begin position="143"/>
        <end position="177"/>
    </location>
</feature>
<dbReference type="Proteomes" id="UP000735302">
    <property type="component" value="Unassembled WGS sequence"/>
</dbReference>
<gene>
    <name evidence="2" type="ORF">PoB_006747300</name>
</gene>
<sequence>MALERIAALRAMAPERIDSFDRSYTLCYTDGSAKDGVHDGGYGILVQWPDGTTTRASGPVGKITCSYDCEYKAFVECLRLVLRRHREGTTLTGVVVLTDCQSLVRKLRGTGSAEVGEALQLVEELMRVENVRVIVQWLPSHVGTGGQSRQTPTAAKQPGHPNAGGTTSATQNSCPLGSRIGII</sequence>
<evidence type="ECO:0000313" key="2">
    <source>
        <dbReference type="EMBL" id="GFO40968.1"/>
    </source>
</evidence>